<reference evidence="6 7" key="1">
    <citation type="journal article" date="2011" name="PLoS Pathog.">
        <title>Endophytic Life Strategies Decoded by Genome and Transcriptome Analyses of the Mutualistic Root Symbiont Piriformospora indica.</title>
        <authorList>
            <person name="Zuccaro A."/>
            <person name="Lahrmann U."/>
            <person name="Guldener U."/>
            <person name="Langen G."/>
            <person name="Pfiffi S."/>
            <person name="Biedenkopf D."/>
            <person name="Wong P."/>
            <person name="Samans B."/>
            <person name="Grimm C."/>
            <person name="Basiewicz M."/>
            <person name="Murat C."/>
            <person name="Martin F."/>
            <person name="Kogel K.H."/>
        </authorList>
    </citation>
    <scope>NUCLEOTIDE SEQUENCE [LARGE SCALE GENOMIC DNA]</scope>
    <source>
        <strain evidence="6 7">DSM 11827</strain>
    </source>
</reference>
<name>G4TGJ6_SERID</name>
<accession>G4TGJ6</accession>
<evidence type="ECO:0000313" key="7">
    <source>
        <dbReference type="Proteomes" id="UP000007148"/>
    </source>
</evidence>
<keyword evidence="2" id="KW-0285">Flavoprotein</keyword>
<evidence type="ECO:0000313" key="6">
    <source>
        <dbReference type="EMBL" id="CCA70439.1"/>
    </source>
</evidence>
<evidence type="ECO:0000256" key="1">
    <source>
        <dbReference type="ARBA" id="ARBA00006442"/>
    </source>
</evidence>
<dbReference type="InterPro" id="IPR023753">
    <property type="entry name" value="FAD/NAD-binding_dom"/>
</dbReference>
<dbReference type="SUPFAM" id="SSF51905">
    <property type="entry name" value="FAD/NAD(P)-binding domain"/>
    <property type="match status" value="1"/>
</dbReference>
<evidence type="ECO:0000256" key="4">
    <source>
        <dbReference type="ARBA" id="ARBA00023002"/>
    </source>
</evidence>
<dbReference type="PRINTS" id="PR00411">
    <property type="entry name" value="PNDRDTASEI"/>
</dbReference>
<feature type="domain" description="FAD/NAD(P)-binding" evidence="5">
    <location>
        <begin position="6"/>
        <end position="308"/>
    </location>
</feature>
<dbReference type="GO" id="GO:0050660">
    <property type="term" value="F:flavin adenine dinucleotide binding"/>
    <property type="evidence" value="ECO:0007669"/>
    <property type="project" value="TreeGrafter"/>
</dbReference>
<dbReference type="Pfam" id="PF07992">
    <property type="entry name" value="Pyr_redox_2"/>
    <property type="match status" value="1"/>
</dbReference>
<dbReference type="PANTHER" id="PTHR43735:SF3">
    <property type="entry name" value="FERROPTOSIS SUPPRESSOR PROTEIN 1"/>
    <property type="match status" value="1"/>
</dbReference>
<dbReference type="PANTHER" id="PTHR43735">
    <property type="entry name" value="APOPTOSIS-INDUCING FACTOR 1"/>
    <property type="match status" value="1"/>
</dbReference>
<dbReference type="GO" id="GO:0004174">
    <property type="term" value="F:electron-transferring-flavoprotein dehydrogenase activity"/>
    <property type="evidence" value="ECO:0007669"/>
    <property type="project" value="TreeGrafter"/>
</dbReference>
<gene>
    <name evidence="6" type="ORF">PIIN_04378</name>
</gene>
<dbReference type="EMBL" id="CAFZ01000083">
    <property type="protein sequence ID" value="CCA70439.1"/>
    <property type="molecule type" value="Genomic_DNA"/>
</dbReference>
<dbReference type="STRING" id="1109443.G4TGJ6"/>
<dbReference type="PRINTS" id="PR00368">
    <property type="entry name" value="FADPNR"/>
</dbReference>
<dbReference type="OrthoDB" id="202203at2759"/>
<dbReference type="HOGENOM" id="CLU_019845_2_0_1"/>
<dbReference type="eggNOG" id="KOG1336">
    <property type="taxonomic scope" value="Eukaryota"/>
</dbReference>
<dbReference type="OMA" id="YANIHIV"/>
<organism evidence="6 7">
    <name type="scientific">Serendipita indica (strain DSM 11827)</name>
    <name type="common">Root endophyte fungus</name>
    <name type="synonym">Piriformospora indica</name>
    <dbReference type="NCBI Taxonomy" id="1109443"/>
    <lineage>
        <taxon>Eukaryota</taxon>
        <taxon>Fungi</taxon>
        <taxon>Dikarya</taxon>
        <taxon>Basidiomycota</taxon>
        <taxon>Agaricomycotina</taxon>
        <taxon>Agaricomycetes</taxon>
        <taxon>Sebacinales</taxon>
        <taxon>Serendipitaceae</taxon>
        <taxon>Serendipita</taxon>
    </lineage>
</organism>
<proteinExistence type="inferred from homology"/>
<keyword evidence="4" id="KW-0560">Oxidoreductase</keyword>
<keyword evidence="7" id="KW-1185">Reference proteome</keyword>
<evidence type="ECO:0000256" key="3">
    <source>
        <dbReference type="ARBA" id="ARBA00022827"/>
    </source>
</evidence>
<evidence type="ECO:0000259" key="5">
    <source>
        <dbReference type="Pfam" id="PF07992"/>
    </source>
</evidence>
<comment type="caution">
    <text evidence="6">The sequence shown here is derived from an EMBL/GenBank/DDBJ whole genome shotgun (WGS) entry which is preliminary data.</text>
</comment>
<sequence>MSRKTSVVLVGAGGANVRLAQELDKKLDPTKHTLTVISQADYYRHLPATLRLLVTDEGIREQDIALSYDSLFGKNLKNGKGRVGVLRIAEIVNVEEKERGEGGWVVLDDGSKIEWDILVVGTGSNWNGLLRWPTKRVQLSEHLNVWRDRFASAKSVLIVGAGSVGSELAGEIRDYYPDTQITLVHRDSLTLNKAYPAKFRQSIGDDLTSRGIQFVTDDIQGLSSSVMEGSEGVVPRREIVSSKGKALPAELIVFTGGRTGVNTDFLSSAPTISKSLSANGHLKVRGSLQLDSNPRVFAAGDVTDIAEQHTLMKAGLHASLIAANIVSLLKLPVLTSNTAGEASAGLKQYTPSSEMLVVTNGKRSGTGFLGSICGIPIVVGKWLVVSAKSRDLFIPKARAMLNRA</sequence>
<evidence type="ECO:0000256" key="2">
    <source>
        <dbReference type="ARBA" id="ARBA00022630"/>
    </source>
</evidence>
<dbReference type="GO" id="GO:0005737">
    <property type="term" value="C:cytoplasm"/>
    <property type="evidence" value="ECO:0007669"/>
    <property type="project" value="TreeGrafter"/>
</dbReference>
<protein>
    <recommendedName>
        <fullName evidence="5">FAD/NAD(P)-binding domain-containing protein</fullName>
    </recommendedName>
</protein>
<dbReference type="AlphaFoldDB" id="G4TGJ6"/>
<dbReference type="InParanoid" id="G4TGJ6"/>
<keyword evidence="3" id="KW-0274">FAD</keyword>
<comment type="similarity">
    <text evidence="1">Belongs to the FAD-dependent oxidoreductase family.</text>
</comment>
<dbReference type="Proteomes" id="UP000007148">
    <property type="component" value="Unassembled WGS sequence"/>
</dbReference>
<dbReference type="Gene3D" id="3.50.50.100">
    <property type="match status" value="1"/>
</dbReference>
<dbReference type="InterPro" id="IPR036188">
    <property type="entry name" value="FAD/NAD-bd_sf"/>
</dbReference>